<proteinExistence type="predicted"/>
<name>A0A844T123_9BRAD</name>
<dbReference type="RefSeq" id="WP_157347101.1">
    <property type="nucleotide sequence ID" value="NZ_CP121667.1"/>
</dbReference>
<dbReference type="AlphaFoldDB" id="A0A844T123"/>
<keyword evidence="2" id="KW-1185">Reference proteome</keyword>
<evidence type="ECO:0000313" key="2">
    <source>
        <dbReference type="Proteomes" id="UP000436468"/>
    </source>
</evidence>
<sequence>MPDRIAGAVAQLTQASRALDAFFETYDVPLSPVARDPPKLLGEHATDLLFDILFERVVDNSDFTPLINAAGIPG</sequence>
<dbReference type="Proteomes" id="UP000436468">
    <property type="component" value="Unassembled WGS sequence"/>
</dbReference>
<protein>
    <submittedName>
        <fullName evidence="1">Uncharacterized protein</fullName>
    </submittedName>
</protein>
<dbReference type="EMBL" id="WQNF01000023">
    <property type="protein sequence ID" value="MVT68791.1"/>
    <property type="molecule type" value="Genomic_DNA"/>
</dbReference>
<reference evidence="1 2" key="1">
    <citation type="submission" date="2019-12" db="EMBL/GenBank/DDBJ databases">
        <title>Draft genome sequences Bradyrhizobium cajani AMBPC1010, Bradyrhizobium pachyrhizi AMBPC1040 and Bradyrhizobium yuanmingense ALSPC3051, three plant growth promoting strains isolated from nodules of Cajanus cajan L. in Dominican Republic.</title>
        <authorList>
            <person name="Flores-Felix J.D."/>
            <person name="Araujo J."/>
            <person name="Diaz-Alcantara C."/>
            <person name="Gonzalez-Andres F."/>
            <person name="Velazquez E."/>
        </authorList>
    </citation>
    <scope>NUCLEOTIDE SEQUENCE [LARGE SCALE GENOMIC DNA]</scope>
    <source>
        <strain evidence="1 2">1040</strain>
    </source>
</reference>
<comment type="caution">
    <text evidence="1">The sequence shown here is derived from an EMBL/GenBank/DDBJ whole genome shotgun (WGS) entry which is preliminary data.</text>
</comment>
<organism evidence="1 2">
    <name type="scientific">Bradyrhizobium pachyrhizi</name>
    <dbReference type="NCBI Taxonomy" id="280333"/>
    <lineage>
        <taxon>Bacteria</taxon>
        <taxon>Pseudomonadati</taxon>
        <taxon>Pseudomonadota</taxon>
        <taxon>Alphaproteobacteria</taxon>
        <taxon>Hyphomicrobiales</taxon>
        <taxon>Nitrobacteraceae</taxon>
        <taxon>Bradyrhizobium</taxon>
    </lineage>
</organism>
<accession>A0A844T123</accession>
<evidence type="ECO:0000313" key="1">
    <source>
        <dbReference type="EMBL" id="MVT68791.1"/>
    </source>
</evidence>
<gene>
    <name evidence="1" type="ORF">GPL21_27265</name>
</gene>
<dbReference type="InterPro" id="IPR036928">
    <property type="entry name" value="AS_sf"/>
</dbReference>
<dbReference type="SUPFAM" id="SSF75304">
    <property type="entry name" value="Amidase signature (AS) enzymes"/>
    <property type="match status" value="1"/>
</dbReference>